<dbReference type="FunFam" id="3.65.10.10:FF:000011">
    <property type="entry name" value="3-phosphoshikimate 1-carboxyvinyltransferase"/>
    <property type="match status" value="1"/>
</dbReference>
<dbReference type="InterPro" id="IPR023193">
    <property type="entry name" value="EPSP_synthase_CS"/>
</dbReference>
<feature type="binding site" evidence="8">
    <location>
        <position position="30"/>
    </location>
    <ligand>
        <name>phosphoenolpyruvate</name>
        <dbReference type="ChEBI" id="CHEBI:58702"/>
    </ligand>
</feature>
<dbReference type="InterPro" id="IPR006264">
    <property type="entry name" value="EPSP_synthase"/>
</dbReference>
<sequence>MIGLVNNPQSWHAPVARGPIEWTQPIPGSKSITNRAFILAALANRESTIVDALDSRDTRLMMGALQELGTHIEATSTGPALLRARVRPAPFRSATIDCGLAGTVMRFVPPIAALTTGTVRFDGDLQARQRPMATILDALRELGVSVVGEQLPFTVYAQGTPPGGTVSIDASGSSQFVSGLLLAAARYEHGMTIRHEGGRLPSLPHIDMTVDMLRQAGVTVQTEPNRWRVEPGEIEGRTWRVEPDLSNATPFLAAAAVTGGTVRIPHWPVRTTQPGDAIRSILESMGCQVELEATGADFTLALSGPPAGMGLKGIRMDMSDIGELTPTVAALCALAQTESRLTGIAHLRGHETDRLAALSTEINRLGGDCEELPDGLAIRPAPLHGGLWHSYADHRMATAGALLGLVTEGVHVDDIETTSKTLPGFAHLWEQMVRG</sequence>
<dbReference type="InterPro" id="IPR013792">
    <property type="entry name" value="RNA3'P_cycl/enolpyr_Trfase_a/b"/>
</dbReference>
<organism evidence="10 11">
    <name type="scientific">Corynebacterium uropygiale</name>
    <dbReference type="NCBI Taxonomy" id="1775911"/>
    <lineage>
        <taxon>Bacteria</taxon>
        <taxon>Bacillati</taxon>
        <taxon>Actinomycetota</taxon>
        <taxon>Actinomycetes</taxon>
        <taxon>Mycobacteriales</taxon>
        <taxon>Corynebacteriaceae</taxon>
        <taxon>Corynebacterium</taxon>
    </lineage>
</organism>
<keyword evidence="3 8" id="KW-0963">Cytoplasm</keyword>
<keyword evidence="11" id="KW-1185">Reference proteome</keyword>
<feature type="binding site" evidence="8">
    <location>
        <position position="130"/>
    </location>
    <ligand>
        <name>phosphoenolpyruvate</name>
        <dbReference type="ChEBI" id="CHEBI:58702"/>
    </ligand>
</feature>
<dbReference type="InterPro" id="IPR001986">
    <property type="entry name" value="Enolpyruvate_Tfrase_dom"/>
</dbReference>
<dbReference type="HAMAP" id="MF_00210">
    <property type="entry name" value="EPSP_synth"/>
    <property type="match status" value="1"/>
</dbReference>
<comment type="similarity">
    <text evidence="2 8">Belongs to the EPSP synthase family.</text>
</comment>
<keyword evidence="5 8" id="KW-0808">Transferase</keyword>
<evidence type="ECO:0000259" key="9">
    <source>
        <dbReference type="Pfam" id="PF00275"/>
    </source>
</evidence>
<accession>A0A9X1TYQ0</accession>
<name>A0A9X1TYQ0_9CORY</name>
<evidence type="ECO:0000313" key="11">
    <source>
        <dbReference type="Proteomes" id="UP001139336"/>
    </source>
</evidence>
<comment type="function">
    <text evidence="8">Catalyzes the transfer of the enolpyruvyl moiety of phosphoenolpyruvate (PEP) to the 5-hydroxyl of shikimate-3-phosphate (S3P) to produce enolpyruvyl shikimate-3-phosphate and inorganic phosphate.</text>
</comment>
<dbReference type="PROSITE" id="PS00104">
    <property type="entry name" value="EPSP_SYNTHASE_1"/>
    <property type="match status" value="1"/>
</dbReference>
<dbReference type="FunFam" id="3.65.10.10:FF:000010">
    <property type="entry name" value="3-phosphoshikimate 1-carboxyvinyltransferase"/>
    <property type="match status" value="1"/>
</dbReference>
<feature type="binding site" evidence="8">
    <location>
        <position position="31"/>
    </location>
    <ligand>
        <name>3-phosphoshikimate</name>
        <dbReference type="ChEBI" id="CHEBI:145989"/>
    </ligand>
</feature>
<evidence type="ECO:0000256" key="4">
    <source>
        <dbReference type="ARBA" id="ARBA00022605"/>
    </source>
</evidence>
<keyword evidence="4 8" id="KW-0028">Amino-acid biosynthesis</keyword>
<dbReference type="EC" id="2.5.1.19" evidence="8"/>
<evidence type="ECO:0000313" key="10">
    <source>
        <dbReference type="EMBL" id="MCF4006081.1"/>
    </source>
</evidence>
<dbReference type="SUPFAM" id="SSF55205">
    <property type="entry name" value="EPT/RTPC-like"/>
    <property type="match status" value="1"/>
</dbReference>
<comment type="caution">
    <text evidence="10">The sequence shown here is derived from an EMBL/GenBank/DDBJ whole genome shotgun (WGS) entry which is preliminary data.</text>
</comment>
<dbReference type="PANTHER" id="PTHR21090:SF5">
    <property type="entry name" value="PENTAFUNCTIONAL AROM POLYPEPTIDE"/>
    <property type="match status" value="1"/>
</dbReference>
<feature type="binding site" evidence="8">
    <location>
        <position position="354"/>
    </location>
    <ligand>
        <name>phosphoenolpyruvate</name>
        <dbReference type="ChEBI" id="CHEBI:58702"/>
    </ligand>
</feature>
<feature type="active site" description="Proton acceptor" evidence="8">
    <location>
        <position position="323"/>
    </location>
</feature>
<feature type="binding site" evidence="8">
    <location>
        <position position="323"/>
    </location>
    <ligand>
        <name>3-phosphoshikimate</name>
        <dbReference type="ChEBI" id="CHEBI:145989"/>
    </ligand>
</feature>
<evidence type="ECO:0000256" key="6">
    <source>
        <dbReference type="ARBA" id="ARBA00023141"/>
    </source>
</evidence>
<feature type="domain" description="Enolpyruvate transferase" evidence="9">
    <location>
        <begin position="26"/>
        <end position="426"/>
    </location>
</feature>
<evidence type="ECO:0000256" key="5">
    <source>
        <dbReference type="ARBA" id="ARBA00022679"/>
    </source>
</evidence>
<comment type="subcellular location">
    <subcellularLocation>
        <location evidence="8">Cytoplasm</location>
    </subcellularLocation>
</comment>
<dbReference type="Gene3D" id="3.65.10.10">
    <property type="entry name" value="Enolpyruvate transferase domain"/>
    <property type="match status" value="2"/>
</dbReference>
<feature type="binding site" evidence="8">
    <location>
        <position position="175"/>
    </location>
    <ligand>
        <name>3-phosphoshikimate</name>
        <dbReference type="ChEBI" id="CHEBI:145989"/>
    </ligand>
</feature>
<dbReference type="GO" id="GO:0003866">
    <property type="term" value="F:3-phosphoshikimate 1-carboxyvinyltransferase activity"/>
    <property type="evidence" value="ECO:0007669"/>
    <property type="project" value="UniProtKB-UniRule"/>
</dbReference>
<dbReference type="PANTHER" id="PTHR21090">
    <property type="entry name" value="AROM/DEHYDROQUINATE SYNTHASE"/>
    <property type="match status" value="1"/>
</dbReference>
<feature type="binding site" evidence="8">
    <location>
        <position position="395"/>
    </location>
    <ligand>
        <name>phosphoenolpyruvate</name>
        <dbReference type="ChEBI" id="CHEBI:58702"/>
    </ligand>
</feature>
<dbReference type="NCBIfam" id="TIGR01356">
    <property type="entry name" value="aroA"/>
    <property type="match status" value="1"/>
</dbReference>
<dbReference type="Pfam" id="PF00275">
    <property type="entry name" value="EPSP_synthase"/>
    <property type="match status" value="1"/>
</dbReference>
<dbReference type="PROSITE" id="PS00885">
    <property type="entry name" value="EPSP_SYNTHASE_2"/>
    <property type="match status" value="1"/>
</dbReference>
<proteinExistence type="inferred from homology"/>
<dbReference type="Proteomes" id="UP001139336">
    <property type="component" value="Unassembled WGS sequence"/>
</dbReference>
<dbReference type="GO" id="GO:0008652">
    <property type="term" value="P:amino acid biosynthetic process"/>
    <property type="evidence" value="ECO:0007669"/>
    <property type="project" value="UniProtKB-KW"/>
</dbReference>
<dbReference type="InterPro" id="IPR036968">
    <property type="entry name" value="Enolpyruvate_Tfrase_sf"/>
</dbReference>
<feature type="binding site" evidence="8">
    <location>
        <position position="174"/>
    </location>
    <ligand>
        <name>3-phosphoshikimate</name>
        <dbReference type="ChEBI" id="CHEBI:145989"/>
    </ligand>
</feature>
<feature type="binding site" evidence="8">
    <location>
        <position position="350"/>
    </location>
    <ligand>
        <name>3-phosphoshikimate</name>
        <dbReference type="ChEBI" id="CHEBI:145989"/>
    </ligand>
</feature>
<dbReference type="GO" id="GO:0005737">
    <property type="term" value="C:cytoplasm"/>
    <property type="evidence" value="ECO:0007669"/>
    <property type="project" value="UniProtKB-SubCell"/>
</dbReference>
<evidence type="ECO:0000256" key="7">
    <source>
        <dbReference type="ARBA" id="ARBA00044633"/>
    </source>
</evidence>
<evidence type="ECO:0000256" key="8">
    <source>
        <dbReference type="HAMAP-Rule" id="MF_00210"/>
    </source>
</evidence>
<feature type="binding site" evidence="8">
    <location>
        <position position="102"/>
    </location>
    <ligand>
        <name>phosphoenolpyruvate</name>
        <dbReference type="ChEBI" id="CHEBI:58702"/>
    </ligand>
</feature>
<gene>
    <name evidence="8 10" type="primary">aroA</name>
    <name evidence="10" type="ORF">L1O03_02670</name>
</gene>
<evidence type="ECO:0000256" key="1">
    <source>
        <dbReference type="ARBA" id="ARBA00004811"/>
    </source>
</evidence>
<feature type="binding site" evidence="8">
    <location>
        <position position="420"/>
    </location>
    <ligand>
        <name>phosphoenolpyruvate</name>
        <dbReference type="ChEBI" id="CHEBI:58702"/>
    </ligand>
</feature>
<dbReference type="PIRSF" id="PIRSF000505">
    <property type="entry name" value="EPSPS"/>
    <property type="match status" value="1"/>
</dbReference>
<comment type="subunit">
    <text evidence="8">Monomer.</text>
</comment>
<reference evidence="10" key="1">
    <citation type="submission" date="2022-01" db="EMBL/GenBank/DDBJ databases">
        <title>Corynebacterium sp. nov isolated from isolated from the feces of the greater white-fronted geese (Anser albifrons) at Poyang Lake, PR China.</title>
        <authorList>
            <person name="Liu Q."/>
        </authorList>
    </citation>
    <scope>NUCLEOTIDE SEQUENCE</scope>
    <source>
        <strain evidence="10">JCM 32435</strain>
    </source>
</reference>
<dbReference type="AlphaFoldDB" id="A0A9X1TYQ0"/>
<feature type="binding site" evidence="8">
    <location>
        <position position="30"/>
    </location>
    <ligand>
        <name>3-phosphoshikimate</name>
        <dbReference type="ChEBI" id="CHEBI:145989"/>
    </ligand>
</feature>
<protein>
    <recommendedName>
        <fullName evidence="8">3-phosphoshikimate 1-carboxyvinyltransferase</fullName>
        <ecNumber evidence="8">2.5.1.19</ecNumber>
    </recommendedName>
    <alternativeName>
        <fullName evidence="8">5-enolpyruvylshikimate-3-phosphate synthase</fullName>
        <shortName evidence="8">EPSP synthase</shortName>
        <shortName evidence="8">EPSPS</shortName>
    </alternativeName>
</protein>
<evidence type="ECO:0000256" key="2">
    <source>
        <dbReference type="ARBA" id="ARBA00009948"/>
    </source>
</evidence>
<comment type="catalytic activity">
    <reaction evidence="7">
        <text>3-phosphoshikimate + phosphoenolpyruvate = 5-O-(1-carboxyvinyl)-3-phosphoshikimate + phosphate</text>
        <dbReference type="Rhea" id="RHEA:21256"/>
        <dbReference type="ChEBI" id="CHEBI:43474"/>
        <dbReference type="ChEBI" id="CHEBI:57701"/>
        <dbReference type="ChEBI" id="CHEBI:58702"/>
        <dbReference type="ChEBI" id="CHEBI:145989"/>
        <dbReference type="EC" id="2.5.1.19"/>
    </reaction>
    <physiologicalReaction direction="left-to-right" evidence="7">
        <dbReference type="Rhea" id="RHEA:21257"/>
    </physiologicalReaction>
</comment>
<dbReference type="CDD" id="cd01556">
    <property type="entry name" value="EPSP_synthase"/>
    <property type="match status" value="1"/>
</dbReference>
<dbReference type="EMBL" id="JAKGSI010000001">
    <property type="protein sequence ID" value="MCF4006081.1"/>
    <property type="molecule type" value="Genomic_DNA"/>
</dbReference>
<feature type="binding site" evidence="8">
    <location>
        <position position="35"/>
    </location>
    <ligand>
        <name>3-phosphoshikimate</name>
        <dbReference type="ChEBI" id="CHEBI:145989"/>
    </ligand>
</feature>
<feature type="binding site" evidence="8">
    <location>
        <position position="175"/>
    </location>
    <ligand>
        <name>phosphoenolpyruvate</name>
        <dbReference type="ChEBI" id="CHEBI:58702"/>
    </ligand>
</feature>
<dbReference type="GO" id="GO:0009073">
    <property type="term" value="P:aromatic amino acid family biosynthetic process"/>
    <property type="evidence" value="ECO:0007669"/>
    <property type="project" value="UniProtKB-KW"/>
</dbReference>
<comment type="pathway">
    <text evidence="1 8">Metabolic intermediate biosynthesis; chorismate biosynthesis; chorismate from D-erythrose 4-phosphate and phosphoenolpyruvate: step 6/7.</text>
</comment>
<comment type="caution">
    <text evidence="8">Lacks conserved residue(s) required for the propagation of feature annotation.</text>
</comment>
<evidence type="ECO:0000256" key="3">
    <source>
        <dbReference type="ARBA" id="ARBA00022490"/>
    </source>
</evidence>
<dbReference type="GO" id="GO:0009423">
    <property type="term" value="P:chorismate biosynthetic process"/>
    <property type="evidence" value="ECO:0007669"/>
    <property type="project" value="UniProtKB-UniRule"/>
</dbReference>
<keyword evidence="6 8" id="KW-0057">Aromatic amino acid biosynthesis</keyword>
<feature type="binding site" evidence="8">
    <location>
        <position position="202"/>
    </location>
    <ligand>
        <name>3-phosphoshikimate</name>
        <dbReference type="ChEBI" id="CHEBI:145989"/>
    </ligand>
</feature>
<feature type="binding site" evidence="8">
    <location>
        <position position="173"/>
    </location>
    <ligand>
        <name>3-phosphoshikimate</name>
        <dbReference type="ChEBI" id="CHEBI:145989"/>
    </ligand>
</feature>